<gene>
    <name evidence="1" type="ORF">Premu_0813</name>
</gene>
<dbReference type="AlphaFoldDB" id="F8N6X5"/>
<accession>F8N6X5</accession>
<evidence type="ECO:0000313" key="1">
    <source>
        <dbReference type="EMBL" id="EGN56273.1"/>
    </source>
</evidence>
<reference evidence="2" key="1">
    <citation type="journal article" date="2011" name="Stand. Genomic Sci.">
        <title>Non-contiguous finished genome sequence of the opportunistic oral pathogen Prevotella multisaccharivorax type strain (PPPA20).</title>
        <authorList>
            <person name="Pati A."/>
            <person name="Gronow S."/>
            <person name="Lu M."/>
            <person name="Lapidus A."/>
            <person name="Nolan M."/>
            <person name="Lucas S."/>
            <person name="Hammon N."/>
            <person name="Deshpande S."/>
            <person name="Cheng J.F."/>
            <person name="Tapia R."/>
            <person name="Han C."/>
            <person name="Goodwin L."/>
            <person name="Pitluck S."/>
            <person name="Liolios K."/>
            <person name="Pagani I."/>
            <person name="Mavromatis K."/>
            <person name="Mikhailova N."/>
            <person name="Huntemann M."/>
            <person name="Chen A."/>
            <person name="Palaniappan K."/>
            <person name="Land M."/>
            <person name="Hauser L."/>
            <person name="Detter J.C."/>
            <person name="Brambilla E.M."/>
            <person name="Rohde M."/>
            <person name="Goker M."/>
            <person name="Woyke T."/>
            <person name="Bristow J."/>
            <person name="Eisen J.A."/>
            <person name="Markowitz V."/>
            <person name="Hugenholtz P."/>
            <person name="Kyrpides N.C."/>
            <person name="Klenk H.P."/>
            <person name="Ivanova N."/>
        </authorList>
    </citation>
    <scope>NUCLEOTIDE SEQUENCE [LARGE SCALE GENOMIC DNA]</scope>
    <source>
        <strain evidence="2">DSM 17128</strain>
    </source>
</reference>
<dbReference type="STRING" id="688246.Premu_0813"/>
<sequence length="398" mass="44421">MALPFFLLQQPMKEQRHVKQILIKSRKNKIIKHVGSTQIFAIFQGDDNYAYQQVSYKLTVNRKAPENEVYYQGFEKYLSCGGNVDFALPFYMPDINSDQQGRFWEGYQCICVVDNYTVKALSQLGLKNCRLNFMLAPSLDPDYKAQVTAKAYLSNGSTLKSQIFTPEQGKWSSFSIPLTSEQPIDKVEFSGSYFFLDEISLVSEDVVTIGNTGYATLYYSDRTLKVPEGVTAYTMKIQNNEIVPSQTYNSGETLPKATAVVLKAVQGTYNLARSAETGVSDPNNQLKGSDTTTLIQGNASDTYYLLSRDGDNVGFFWGADNGAQFTNGAHKAYLALPATDGKQATAKPFYLFDKANTTTWIRRMAGDNDSPCYTLDGRLASRTFKGIIIKDGEKLLKK</sequence>
<protein>
    <submittedName>
        <fullName evidence="1">Uncharacterized protein</fullName>
    </submittedName>
</protein>
<evidence type="ECO:0000313" key="2">
    <source>
        <dbReference type="Proteomes" id="UP000002772"/>
    </source>
</evidence>
<dbReference type="HOGENOM" id="CLU_692346_0_0_10"/>
<organism evidence="1 2">
    <name type="scientific">Hallella multisaccharivorax DSM 17128</name>
    <dbReference type="NCBI Taxonomy" id="688246"/>
    <lineage>
        <taxon>Bacteria</taxon>
        <taxon>Pseudomonadati</taxon>
        <taxon>Bacteroidota</taxon>
        <taxon>Bacteroidia</taxon>
        <taxon>Bacteroidales</taxon>
        <taxon>Prevotellaceae</taxon>
        <taxon>Hallella</taxon>
    </lineage>
</organism>
<name>F8N6X5_9BACT</name>
<dbReference type="eggNOG" id="ENOG50340NA">
    <property type="taxonomic scope" value="Bacteria"/>
</dbReference>
<keyword evidence="2" id="KW-1185">Reference proteome</keyword>
<proteinExistence type="predicted"/>
<dbReference type="EMBL" id="GL945017">
    <property type="protein sequence ID" value="EGN56273.1"/>
    <property type="molecule type" value="Genomic_DNA"/>
</dbReference>
<dbReference type="Proteomes" id="UP000002772">
    <property type="component" value="Unassembled WGS sequence"/>
</dbReference>